<keyword evidence="2" id="KW-0378">Hydrolase</keyword>
<proteinExistence type="predicted"/>
<dbReference type="AlphaFoldDB" id="A0A9P8C8M7"/>
<keyword evidence="3" id="KW-1185">Reference proteome</keyword>
<sequence length="445" mass="49546">MMAQDVPINTLDIYILTYNCGLSSIDVDAFASQLFTGLSTSKLPDLLILSLQEIAPIPYSLIGGSFLVPYFSRFHHAVQKASRKLNNDSNSGPLYSPVSARNCGVTGIMVFARNVEAIRDIETGAVGLGLLDMGNKGAIGVRLAYHDEDRSTELTFVAAHLAPMEDGLERRNEDWENIVRGLVFSSTTADGRKIERPLSEESHPLLSISPRDASIYKPTSHLFVAGDLNYRTSILSPAPSDHIQSFPQPRLDPSEPNHYSKLFKSDQLNQERLAGRTCQGLTEAPVTFPPTYKYQLKGPFLKSDEELSEWHWAKHRWPSWCDRILYLDFPAWISQTRPETKIVAKRYTALPLLPTSDHRPVTLEISVPLVVIPSSSSDDGDDPRVKPPFNINVDWKARRSRARTFELLAGFLMYFTTTMEGGCILVAMTAGTIATCFATKIILNV</sequence>
<keyword evidence="2" id="KW-0540">Nuclease</keyword>
<dbReference type="InterPro" id="IPR000300">
    <property type="entry name" value="IPPc"/>
</dbReference>
<reference evidence="2" key="1">
    <citation type="journal article" date="2021" name="IMA Fungus">
        <title>Genomic characterization of three marine fungi, including Emericellopsis atlantica sp. nov. with signatures of a generalist lifestyle and marine biomass degradation.</title>
        <authorList>
            <person name="Hagestad O.C."/>
            <person name="Hou L."/>
            <person name="Andersen J.H."/>
            <person name="Hansen E.H."/>
            <person name="Altermark B."/>
            <person name="Li C."/>
            <person name="Kuhnert E."/>
            <person name="Cox R.J."/>
            <person name="Crous P.W."/>
            <person name="Spatafora J.W."/>
            <person name="Lail K."/>
            <person name="Amirebrahimi M."/>
            <person name="Lipzen A."/>
            <person name="Pangilinan J."/>
            <person name="Andreopoulos W."/>
            <person name="Hayes R.D."/>
            <person name="Ng V."/>
            <person name="Grigoriev I.V."/>
            <person name="Jackson S.A."/>
            <person name="Sutton T.D.S."/>
            <person name="Dobson A.D.W."/>
            <person name="Rama T."/>
        </authorList>
    </citation>
    <scope>NUCLEOTIDE SEQUENCE</scope>
    <source>
        <strain evidence="2">TRa018bII</strain>
    </source>
</reference>
<dbReference type="Pfam" id="PF22669">
    <property type="entry name" value="Exo_endo_phos2"/>
    <property type="match status" value="1"/>
</dbReference>
<protein>
    <submittedName>
        <fullName evidence="2">Endonuclease/exonuclease/phosphatase</fullName>
    </submittedName>
</protein>
<evidence type="ECO:0000313" key="2">
    <source>
        <dbReference type="EMBL" id="KAG9237899.1"/>
    </source>
</evidence>
<dbReference type="GO" id="GO:0004439">
    <property type="term" value="F:phosphatidylinositol-4,5-bisphosphate 5-phosphatase activity"/>
    <property type="evidence" value="ECO:0007669"/>
    <property type="project" value="TreeGrafter"/>
</dbReference>
<dbReference type="Gene3D" id="3.60.10.10">
    <property type="entry name" value="Endonuclease/exonuclease/phosphatase"/>
    <property type="match status" value="1"/>
</dbReference>
<dbReference type="GO" id="GO:0046856">
    <property type="term" value="P:phosphatidylinositol dephosphorylation"/>
    <property type="evidence" value="ECO:0007669"/>
    <property type="project" value="InterPro"/>
</dbReference>
<dbReference type="SMART" id="SM00128">
    <property type="entry name" value="IPPc"/>
    <property type="match status" value="1"/>
</dbReference>
<dbReference type="InterPro" id="IPR046985">
    <property type="entry name" value="IP5"/>
</dbReference>
<dbReference type="PANTHER" id="PTHR11200:SF286">
    <property type="entry name" value="5-PHOSPHATASE, PUTATIVE (AFU_ORTHOLOGUE AFUA_5G07600)-RELATED"/>
    <property type="match status" value="1"/>
</dbReference>
<dbReference type="GO" id="GO:0004519">
    <property type="term" value="F:endonuclease activity"/>
    <property type="evidence" value="ECO:0007669"/>
    <property type="project" value="UniProtKB-KW"/>
</dbReference>
<dbReference type="EMBL" id="MU251378">
    <property type="protein sequence ID" value="KAG9237899.1"/>
    <property type="molecule type" value="Genomic_DNA"/>
</dbReference>
<evidence type="ECO:0000259" key="1">
    <source>
        <dbReference type="SMART" id="SM00128"/>
    </source>
</evidence>
<dbReference type="PANTHER" id="PTHR11200">
    <property type="entry name" value="INOSITOL 5-PHOSPHATASE"/>
    <property type="match status" value="1"/>
</dbReference>
<dbReference type="SUPFAM" id="SSF56219">
    <property type="entry name" value="DNase I-like"/>
    <property type="match status" value="1"/>
</dbReference>
<dbReference type="Proteomes" id="UP000824998">
    <property type="component" value="Unassembled WGS sequence"/>
</dbReference>
<accession>A0A9P8C8M7</accession>
<evidence type="ECO:0000313" key="3">
    <source>
        <dbReference type="Proteomes" id="UP000824998"/>
    </source>
</evidence>
<organism evidence="2 3">
    <name type="scientific">Amylocarpus encephaloides</name>
    <dbReference type="NCBI Taxonomy" id="45428"/>
    <lineage>
        <taxon>Eukaryota</taxon>
        <taxon>Fungi</taxon>
        <taxon>Dikarya</taxon>
        <taxon>Ascomycota</taxon>
        <taxon>Pezizomycotina</taxon>
        <taxon>Leotiomycetes</taxon>
        <taxon>Helotiales</taxon>
        <taxon>Helotiales incertae sedis</taxon>
        <taxon>Amylocarpus</taxon>
    </lineage>
</organism>
<comment type="caution">
    <text evidence="2">The sequence shown here is derived from an EMBL/GenBank/DDBJ whole genome shotgun (WGS) entry which is preliminary data.</text>
</comment>
<feature type="domain" description="Inositol polyphosphate-related phosphatase" evidence="1">
    <location>
        <begin position="9"/>
        <end position="373"/>
    </location>
</feature>
<dbReference type="InterPro" id="IPR036691">
    <property type="entry name" value="Endo/exonu/phosph_ase_sf"/>
</dbReference>
<gene>
    <name evidence="2" type="ORF">BJ875DRAFT_452397</name>
</gene>
<dbReference type="OrthoDB" id="62798at2759"/>
<name>A0A9P8C8M7_9HELO</name>
<keyword evidence="2" id="KW-0255">Endonuclease</keyword>